<evidence type="ECO:0000313" key="5">
    <source>
        <dbReference type="EMBL" id="NOU93721.1"/>
    </source>
</evidence>
<dbReference type="Gene3D" id="1.10.10.10">
    <property type="entry name" value="Winged helix-like DNA-binding domain superfamily/Winged helix DNA-binding domain"/>
    <property type="match status" value="1"/>
</dbReference>
<keyword evidence="2" id="KW-0238">DNA-binding</keyword>
<dbReference type="InterPro" id="IPR011663">
    <property type="entry name" value="UTRA"/>
</dbReference>
<evidence type="ECO:0000259" key="4">
    <source>
        <dbReference type="PROSITE" id="PS50949"/>
    </source>
</evidence>
<dbReference type="RefSeq" id="WP_171651907.1">
    <property type="nucleotide sequence ID" value="NZ_WHOD01000049.1"/>
</dbReference>
<evidence type="ECO:0000256" key="2">
    <source>
        <dbReference type="ARBA" id="ARBA00023125"/>
    </source>
</evidence>
<dbReference type="InterPro" id="IPR028978">
    <property type="entry name" value="Chorismate_lyase_/UTRA_dom_sf"/>
</dbReference>
<sequence>MANKVRVSHYIKIKEYFDELIKSGELKTGDRLPAEIELAHQFQVSRETVRAALKQLELEGKLDVRKGVGRFVRQPLSLLPSSMDRFSSTEELIRSAGLVEGQLEQYIRTEPCQEEWAQALKIPLGSPVIINERTRTANEEPVAHNINIMPLALVEQAFQKKALTGSLLRFLEAECDIRLTGTNTELVVPHHTDPVCRKLQVKRDTTVLMMKQVHFDQQNMPVLFSYDYFRNDVFQFWVNRRR</sequence>
<dbReference type="SUPFAM" id="SSF64288">
    <property type="entry name" value="Chorismate lyase-like"/>
    <property type="match status" value="1"/>
</dbReference>
<dbReference type="GO" id="GO:0045892">
    <property type="term" value="P:negative regulation of DNA-templated transcription"/>
    <property type="evidence" value="ECO:0007669"/>
    <property type="project" value="TreeGrafter"/>
</dbReference>
<dbReference type="InterPro" id="IPR050679">
    <property type="entry name" value="Bact_HTH_transcr_reg"/>
</dbReference>
<accession>A0A972H020</accession>
<keyword evidence="6" id="KW-1185">Reference proteome</keyword>
<dbReference type="InterPro" id="IPR036388">
    <property type="entry name" value="WH-like_DNA-bd_sf"/>
</dbReference>
<evidence type="ECO:0000256" key="3">
    <source>
        <dbReference type="ARBA" id="ARBA00023163"/>
    </source>
</evidence>
<comment type="caution">
    <text evidence="5">The sequence shown here is derived from an EMBL/GenBank/DDBJ whole genome shotgun (WGS) entry which is preliminary data.</text>
</comment>
<dbReference type="GO" id="GO:0003700">
    <property type="term" value="F:DNA-binding transcription factor activity"/>
    <property type="evidence" value="ECO:0007669"/>
    <property type="project" value="InterPro"/>
</dbReference>
<dbReference type="CDD" id="cd07377">
    <property type="entry name" value="WHTH_GntR"/>
    <property type="match status" value="1"/>
</dbReference>
<dbReference type="Pfam" id="PF00392">
    <property type="entry name" value="GntR"/>
    <property type="match status" value="1"/>
</dbReference>
<protein>
    <submittedName>
        <fullName evidence="5">UTRA domain-containing protein</fullName>
    </submittedName>
</protein>
<proteinExistence type="predicted"/>
<dbReference type="GO" id="GO:0003677">
    <property type="term" value="F:DNA binding"/>
    <property type="evidence" value="ECO:0007669"/>
    <property type="project" value="UniProtKB-KW"/>
</dbReference>
<evidence type="ECO:0000313" key="6">
    <source>
        <dbReference type="Proteomes" id="UP000641588"/>
    </source>
</evidence>
<evidence type="ECO:0000256" key="1">
    <source>
        <dbReference type="ARBA" id="ARBA00023015"/>
    </source>
</evidence>
<dbReference type="EMBL" id="WHOD01000049">
    <property type="protein sequence ID" value="NOU93721.1"/>
    <property type="molecule type" value="Genomic_DNA"/>
</dbReference>
<dbReference type="PANTHER" id="PTHR44846">
    <property type="entry name" value="MANNOSYL-D-GLYCERATE TRANSPORT/METABOLISM SYSTEM REPRESSOR MNGR-RELATED"/>
    <property type="match status" value="1"/>
</dbReference>
<dbReference type="Gene3D" id="3.40.1410.10">
    <property type="entry name" value="Chorismate lyase-like"/>
    <property type="match status" value="1"/>
</dbReference>
<dbReference type="PROSITE" id="PS50949">
    <property type="entry name" value="HTH_GNTR"/>
    <property type="match status" value="1"/>
</dbReference>
<name>A0A972H020_9BACL</name>
<feature type="domain" description="HTH gntR-type" evidence="4">
    <location>
        <begin position="7"/>
        <end position="75"/>
    </location>
</feature>
<dbReference type="Proteomes" id="UP000641588">
    <property type="component" value="Unassembled WGS sequence"/>
</dbReference>
<dbReference type="AlphaFoldDB" id="A0A972H020"/>
<dbReference type="InterPro" id="IPR036390">
    <property type="entry name" value="WH_DNA-bd_sf"/>
</dbReference>
<keyword evidence="3" id="KW-0804">Transcription</keyword>
<keyword evidence="1" id="KW-0805">Transcription regulation</keyword>
<dbReference type="PANTHER" id="PTHR44846:SF17">
    <property type="entry name" value="GNTR-FAMILY TRANSCRIPTIONAL REGULATOR"/>
    <property type="match status" value="1"/>
</dbReference>
<gene>
    <name evidence="5" type="ORF">GC093_10875</name>
</gene>
<dbReference type="PRINTS" id="PR00035">
    <property type="entry name" value="HTHGNTR"/>
</dbReference>
<dbReference type="SUPFAM" id="SSF46785">
    <property type="entry name" value="Winged helix' DNA-binding domain"/>
    <property type="match status" value="1"/>
</dbReference>
<organism evidence="5 6">
    <name type="scientific">Paenibacillus foliorum</name>
    <dbReference type="NCBI Taxonomy" id="2654974"/>
    <lineage>
        <taxon>Bacteria</taxon>
        <taxon>Bacillati</taxon>
        <taxon>Bacillota</taxon>
        <taxon>Bacilli</taxon>
        <taxon>Bacillales</taxon>
        <taxon>Paenibacillaceae</taxon>
        <taxon>Paenibacillus</taxon>
    </lineage>
</organism>
<dbReference type="Pfam" id="PF07702">
    <property type="entry name" value="UTRA"/>
    <property type="match status" value="1"/>
</dbReference>
<reference evidence="5" key="1">
    <citation type="submission" date="2019-10" db="EMBL/GenBank/DDBJ databases">
        <title>Description of Paenibacillus glebae sp. nov.</title>
        <authorList>
            <person name="Carlier A."/>
            <person name="Qi S."/>
        </authorList>
    </citation>
    <scope>NUCLEOTIDE SEQUENCE</scope>
    <source>
        <strain evidence="5">LMG 31456</strain>
    </source>
</reference>
<dbReference type="SMART" id="SM00345">
    <property type="entry name" value="HTH_GNTR"/>
    <property type="match status" value="1"/>
</dbReference>
<dbReference type="InterPro" id="IPR000524">
    <property type="entry name" value="Tscrpt_reg_HTH_GntR"/>
</dbReference>
<dbReference type="SMART" id="SM00866">
    <property type="entry name" value="UTRA"/>
    <property type="match status" value="1"/>
</dbReference>